<dbReference type="AlphaFoldDB" id="A0A7Y9IC38"/>
<feature type="region of interest" description="Disordered" evidence="1">
    <location>
        <begin position="35"/>
        <end position="63"/>
    </location>
</feature>
<evidence type="ECO:0000313" key="3">
    <source>
        <dbReference type="Proteomes" id="UP000569914"/>
    </source>
</evidence>
<dbReference type="EMBL" id="JACCBU010000001">
    <property type="protein sequence ID" value="NYE74186.1"/>
    <property type="molecule type" value="Genomic_DNA"/>
</dbReference>
<name>A0A7Y9IC38_9ACTN</name>
<proteinExistence type="predicted"/>
<comment type="caution">
    <text evidence="2">The sequence shown here is derived from an EMBL/GenBank/DDBJ whole genome shotgun (WGS) entry which is preliminary data.</text>
</comment>
<sequence>MIMVGRVWRSVRWYVTSVMGDNAYQLYLDHQRQHHPEQPALSEREFWRARTDDQERNPQGRCC</sequence>
<dbReference type="Pfam" id="PF04328">
    <property type="entry name" value="Sel_put"/>
    <property type="match status" value="1"/>
</dbReference>
<dbReference type="RefSeq" id="WP_179756310.1">
    <property type="nucleotide sequence ID" value="NZ_JACCBU010000001.1"/>
</dbReference>
<gene>
    <name evidence="2" type="ORF">BKA15_005515</name>
</gene>
<accession>A0A7Y9IC38</accession>
<protein>
    <submittedName>
        <fullName evidence="2">Uncharacterized short protein YbdD (DUF466 family)</fullName>
    </submittedName>
</protein>
<keyword evidence="3" id="KW-1185">Reference proteome</keyword>
<reference evidence="2 3" key="1">
    <citation type="submission" date="2020-07" db="EMBL/GenBank/DDBJ databases">
        <title>Sequencing the genomes of 1000 actinobacteria strains.</title>
        <authorList>
            <person name="Klenk H.-P."/>
        </authorList>
    </citation>
    <scope>NUCLEOTIDE SEQUENCE [LARGE SCALE GENOMIC DNA]</scope>
    <source>
        <strain evidence="2 3">DSM 22083</strain>
    </source>
</reference>
<dbReference type="InterPro" id="IPR007423">
    <property type="entry name" value="Sel_put"/>
</dbReference>
<dbReference type="Proteomes" id="UP000569914">
    <property type="component" value="Unassembled WGS sequence"/>
</dbReference>
<organism evidence="2 3">
    <name type="scientific">Microlunatus parietis</name>
    <dbReference type="NCBI Taxonomy" id="682979"/>
    <lineage>
        <taxon>Bacteria</taxon>
        <taxon>Bacillati</taxon>
        <taxon>Actinomycetota</taxon>
        <taxon>Actinomycetes</taxon>
        <taxon>Propionibacteriales</taxon>
        <taxon>Propionibacteriaceae</taxon>
        <taxon>Microlunatus</taxon>
    </lineage>
</organism>
<evidence type="ECO:0000313" key="2">
    <source>
        <dbReference type="EMBL" id="NYE74186.1"/>
    </source>
</evidence>
<evidence type="ECO:0000256" key="1">
    <source>
        <dbReference type="SAM" id="MobiDB-lite"/>
    </source>
</evidence>